<feature type="domain" description="HTH tetR-type" evidence="3">
    <location>
        <begin position="10"/>
        <end position="70"/>
    </location>
</feature>
<sequence>MPTRRAETSQESRRLLIEAAVTAFGDRGYRQTTVADIADLAGISRGSIPWHFGSKEGLLLAAVEHTFGRTIDTFPQPQRPGPDGLADLTGRISAFVRLPVTKLLISLLADAMDPDSPIHGQYVDLHRAIRRHAADWAETSLATHELPDGTTPDDIGTLLLGAAIGIHLQWRVAPGDVDLDRAFETLNRVVGAALTPRQASGNAAS</sequence>
<dbReference type="Proteomes" id="UP000292003">
    <property type="component" value="Unassembled WGS sequence"/>
</dbReference>
<dbReference type="Gene3D" id="1.10.357.10">
    <property type="entry name" value="Tetracycline Repressor, domain 2"/>
    <property type="match status" value="1"/>
</dbReference>
<dbReference type="SUPFAM" id="SSF48498">
    <property type="entry name" value="Tetracyclin repressor-like, C-terminal domain"/>
    <property type="match status" value="1"/>
</dbReference>
<dbReference type="InterPro" id="IPR036271">
    <property type="entry name" value="Tet_transcr_reg_TetR-rel_C_sf"/>
</dbReference>
<feature type="DNA-binding region" description="H-T-H motif" evidence="2">
    <location>
        <begin position="33"/>
        <end position="52"/>
    </location>
</feature>
<dbReference type="AlphaFoldDB" id="A0A4Q7J6G8"/>
<dbReference type="GO" id="GO:0000976">
    <property type="term" value="F:transcription cis-regulatory region binding"/>
    <property type="evidence" value="ECO:0007669"/>
    <property type="project" value="TreeGrafter"/>
</dbReference>
<dbReference type="OrthoDB" id="9806334at2"/>
<dbReference type="PANTHER" id="PTHR30055">
    <property type="entry name" value="HTH-TYPE TRANSCRIPTIONAL REGULATOR RUTR"/>
    <property type="match status" value="1"/>
</dbReference>
<proteinExistence type="predicted"/>
<dbReference type="GO" id="GO:0003700">
    <property type="term" value="F:DNA-binding transcription factor activity"/>
    <property type="evidence" value="ECO:0007669"/>
    <property type="project" value="TreeGrafter"/>
</dbReference>
<dbReference type="InterPro" id="IPR009057">
    <property type="entry name" value="Homeodomain-like_sf"/>
</dbReference>
<name>A0A4Q7J6G8_9PSEU</name>
<evidence type="ECO:0000313" key="5">
    <source>
        <dbReference type="Proteomes" id="UP000292003"/>
    </source>
</evidence>
<evidence type="ECO:0000259" key="3">
    <source>
        <dbReference type="PROSITE" id="PS50977"/>
    </source>
</evidence>
<dbReference type="EMBL" id="SFCC01000009">
    <property type="protein sequence ID" value="RZQ62426.1"/>
    <property type="molecule type" value="Genomic_DNA"/>
</dbReference>
<evidence type="ECO:0000256" key="2">
    <source>
        <dbReference type="PROSITE-ProRule" id="PRU00335"/>
    </source>
</evidence>
<dbReference type="Pfam" id="PF00440">
    <property type="entry name" value="TetR_N"/>
    <property type="match status" value="1"/>
</dbReference>
<organism evidence="4 5">
    <name type="scientific">Amycolatopsis suaedae</name>
    <dbReference type="NCBI Taxonomy" id="2510978"/>
    <lineage>
        <taxon>Bacteria</taxon>
        <taxon>Bacillati</taxon>
        <taxon>Actinomycetota</taxon>
        <taxon>Actinomycetes</taxon>
        <taxon>Pseudonocardiales</taxon>
        <taxon>Pseudonocardiaceae</taxon>
        <taxon>Amycolatopsis</taxon>
    </lineage>
</organism>
<comment type="caution">
    <text evidence="4">The sequence shown here is derived from an EMBL/GenBank/DDBJ whole genome shotgun (WGS) entry which is preliminary data.</text>
</comment>
<dbReference type="PROSITE" id="PS50977">
    <property type="entry name" value="HTH_TETR_2"/>
    <property type="match status" value="1"/>
</dbReference>
<dbReference type="InterPro" id="IPR001647">
    <property type="entry name" value="HTH_TetR"/>
</dbReference>
<protein>
    <submittedName>
        <fullName evidence="4">TetR/AcrR family transcriptional regulator</fullName>
    </submittedName>
</protein>
<keyword evidence="5" id="KW-1185">Reference proteome</keyword>
<reference evidence="4 5" key="1">
    <citation type="submission" date="2019-02" db="EMBL/GenBank/DDBJ databases">
        <title>Draft genome sequence of Amycolatopsis sp. 8-3EHSu isolated from roots of Suaeda maritima.</title>
        <authorList>
            <person name="Duangmal K."/>
            <person name="Chantavorakit T."/>
        </authorList>
    </citation>
    <scope>NUCLEOTIDE SEQUENCE [LARGE SCALE GENOMIC DNA]</scope>
    <source>
        <strain evidence="4 5">8-3EHSu</strain>
    </source>
</reference>
<dbReference type="PRINTS" id="PR00455">
    <property type="entry name" value="HTHTETR"/>
</dbReference>
<accession>A0A4Q7J6G8</accession>
<evidence type="ECO:0000313" key="4">
    <source>
        <dbReference type="EMBL" id="RZQ62426.1"/>
    </source>
</evidence>
<gene>
    <name evidence="4" type="ORF">EWH70_19395</name>
</gene>
<dbReference type="RefSeq" id="WP_130476853.1">
    <property type="nucleotide sequence ID" value="NZ_SFCC01000009.1"/>
</dbReference>
<dbReference type="SUPFAM" id="SSF46689">
    <property type="entry name" value="Homeodomain-like"/>
    <property type="match status" value="1"/>
</dbReference>
<keyword evidence="1 2" id="KW-0238">DNA-binding</keyword>
<dbReference type="InterPro" id="IPR050109">
    <property type="entry name" value="HTH-type_TetR-like_transc_reg"/>
</dbReference>
<evidence type="ECO:0000256" key="1">
    <source>
        <dbReference type="ARBA" id="ARBA00023125"/>
    </source>
</evidence>
<dbReference type="PANTHER" id="PTHR30055:SF226">
    <property type="entry name" value="HTH-TYPE TRANSCRIPTIONAL REGULATOR PKSA"/>
    <property type="match status" value="1"/>
</dbReference>